<evidence type="ECO:0000313" key="2">
    <source>
        <dbReference type="EMBL" id="KAK6159496.1"/>
    </source>
</evidence>
<sequence>MPVDKAYYDILGVEVDVSQAEINKAYHRKASKFLRFLFSCGSLRLHASVSMPFNVEMSFIYCIVSKIQARVVHPDKNHGDPESAAQDFSLLGEAYQVLSDPEKREAYDKYEKEEVVKDSLVDPTVLFGIMVGNEIFENYVGQLSLLASPPPEFDPALPPEVQKPKLEKIMKGLQEEREEELIKILKNRLEPYVKGQKDDFLEWAKSEAHRLSQVAFGKAMLHTIGYIYTRQAAREIGKGKRYMKVLFLAEWVRDKRHSIKTKSAATRAAIGCIQLREEWKRCNEERIKDEKMAEEIKDRIFYSFWQMNVADIEMTLSHVCQAVLKDPSASKGILRVERENILNSLCLEAALIA</sequence>
<dbReference type="PROSITE" id="PS00636">
    <property type="entry name" value="DNAJ_1"/>
    <property type="match status" value="1"/>
</dbReference>
<dbReference type="SMART" id="SM00271">
    <property type="entry name" value="DnaJ"/>
    <property type="match status" value="1"/>
</dbReference>
<dbReference type="PANTHER" id="PTHR44094:SF8">
    <property type="entry name" value="DNAJ HEAT SHOCK N-TERMINAL DOMAIN-CONTAINING PROTEIN-RELATED"/>
    <property type="match status" value="1"/>
</dbReference>
<dbReference type="PROSITE" id="PS50076">
    <property type="entry name" value="DNAJ_2"/>
    <property type="match status" value="1"/>
</dbReference>
<dbReference type="CDD" id="cd06257">
    <property type="entry name" value="DnaJ"/>
    <property type="match status" value="1"/>
</dbReference>
<dbReference type="InterPro" id="IPR052423">
    <property type="entry name" value="EMIR"/>
</dbReference>
<feature type="domain" description="J" evidence="1">
    <location>
        <begin position="6"/>
        <end position="111"/>
    </location>
</feature>
<dbReference type="InterPro" id="IPR036869">
    <property type="entry name" value="J_dom_sf"/>
</dbReference>
<name>A0ABR0XKH9_REHGL</name>
<dbReference type="PRINTS" id="PR00625">
    <property type="entry name" value="JDOMAIN"/>
</dbReference>
<evidence type="ECO:0000313" key="3">
    <source>
        <dbReference type="Proteomes" id="UP001318860"/>
    </source>
</evidence>
<dbReference type="Gene3D" id="1.10.287.110">
    <property type="entry name" value="DnaJ domain"/>
    <property type="match status" value="1"/>
</dbReference>
<accession>A0ABR0XKH9</accession>
<dbReference type="Pfam" id="PF00226">
    <property type="entry name" value="DnaJ"/>
    <property type="match status" value="1"/>
</dbReference>
<dbReference type="EMBL" id="JABTTQ020000004">
    <property type="protein sequence ID" value="KAK6159496.1"/>
    <property type="molecule type" value="Genomic_DNA"/>
</dbReference>
<dbReference type="Pfam" id="PF14308">
    <property type="entry name" value="DnaJ-X"/>
    <property type="match status" value="1"/>
</dbReference>
<organism evidence="2 3">
    <name type="scientific">Rehmannia glutinosa</name>
    <name type="common">Chinese foxglove</name>
    <dbReference type="NCBI Taxonomy" id="99300"/>
    <lineage>
        <taxon>Eukaryota</taxon>
        <taxon>Viridiplantae</taxon>
        <taxon>Streptophyta</taxon>
        <taxon>Embryophyta</taxon>
        <taxon>Tracheophyta</taxon>
        <taxon>Spermatophyta</taxon>
        <taxon>Magnoliopsida</taxon>
        <taxon>eudicotyledons</taxon>
        <taxon>Gunneridae</taxon>
        <taxon>Pentapetalae</taxon>
        <taxon>asterids</taxon>
        <taxon>lamiids</taxon>
        <taxon>Lamiales</taxon>
        <taxon>Orobanchaceae</taxon>
        <taxon>Rehmannieae</taxon>
        <taxon>Rehmannia</taxon>
    </lineage>
</organism>
<dbReference type="InterPro" id="IPR026894">
    <property type="entry name" value="DnaJ_X"/>
</dbReference>
<comment type="caution">
    <text evidence="2">The sequence shown here is derived from an EMBL/GenBank/DDBJ whole genome shotgun (WGS) entry which is preliminary data.</text>
</comment>
<evidence type="ECO:0000259" key="1">
    <source>
        <dbReference type="PROSITE" id="PS50076"/>
    </source>
</evidence>
<dbReference type="InterPro" id="IPR018253">
    <property type="entry name" value="DnaJ_domain_CS"/>
</dbReference>
<dbReference type="Proteomes" id="UP001318860">
    <property type="component" value="Unassembled WGS sequence"/>
</dbReference>
<dbReference type="InterPro" id="IPR001623">
    <property type="entry name" value="DnaJ_domain"/>
</dbReference>
<keyword evidence="3" id="KW-1185">Reference proteome</keyword>
<dbReference type="PANTHER" id="PTHR44094">
    <property type="entry name" value="DNAJ HEAT SHOCK N-TERMINAL DOMAIN-CONTAINING PROTEIN"/>
    <property type="match status" value="1"/>
</dbReference>
<protein>
    <recommendedName>
        <fullName evidence="1">J domain-containing protein</fullName>
    </recommendedName>
</protein>
<dbReference type="SUPFAM" id="SSF46565">
    <property type="entry name" value="Chaperone J-domain"/>
    <property type="match status" value="2"/>
</dbReference>
<gene>
    <name evidence="2" type="ORF">DH2020_006810</name>
</gene>
<proteinExistence type="predicted"/>
<reference evidence="2 3" key="1">
    <citation type="journal article" date="2021" name="Comput. Struct. Biotechnol. J.">
        <title>De novo genome assembly of the potent medicinal plant Rehmannia glutinosa using nanopore technology.</title>
        <authorList>
            <person name="Ma L."/>
            <person name="Dong C."/>
            <person name="Song C."/>
            <person name="Wang X."/>
            <person name="Zheng X."/>
            <person name="Niu Y."/>
            <person name="Chen S."/>
            <person name="Feng W."/>
        </authorList>
    </citation>
    <scope>NUCLEOTIDE SEQUENCE [LARGE SCALE GENOMIC DNA]</scope>
    <source>
        <strain evidence="2">DH-2019</strain>
    </source>
</reference>